<evidence type="ECO:0000256" key="1">
    <source>
        <dbReference type="ARBA" id="ARBA00022603"/>
    </source>
</evidence>
<evidence type="ECO:0000256" key="2">
    <source>
        <dbReference type="ARBA" id="ARBA00022679"/>
    </source>
</evidence>
<dbReference type="PhylomeDB" id="Q7NNU3"/>
<dbReference type="eggNOG" id="COG3315">
    <property type="taxonomic scope" value="Bacteria"/>
</dbReference>
<accession>Q7NNU3</accession>
<dbReference type="KEGG" id="gvi:glr0316"/>
<dbReference type="InParanoid" id="Q7NNU3"/>
<dbReference type="GO" id="GO:0032259">
    <property type="term" value="P:methylation"/>
    <property type="evidence" value="ECO:0007669"/>
    <property type="project" value="UniProtKB-KW"/>
</dbReference>
<dbReference type="InterPro" id="IPR029063">
    <property type="entry name" value="SAM-dependent_MTases_sf"/>
</dbReference>
<evidence type="ECO:0000313" key="3">
    <source>
        <dbReference type="EMBL" id="BAC88257.1"/>
    </source>
</evidence>
<dbReference type="Pfam" id="PF04072">
    <property type="entry name" value="LCM"/>
    <property type="match status" value="1"/>
</dbReference>
<dbReference type="PANTHER" id="PTHR43619">
    <property type="entry name" value="S-ADENOSYL-L-METHIONINE-DEPENDENT METHYLTRANSFERASE YKTD-RELATED"/>
    <property type="match status" value="1"/>
</dbReference>
<dbReference type="InterPro" id="IPR016874">
    <property type="entry name" value="TcmP-like"/>
</dbReference>
<dbReference type="AlphaFoldDB" id="Q7NNU3"/>
<dbReference type="GO" id="GO:0008168">
    <property type="term" value="F:methyltransferase activity"/>
    <property type="evidence" value="ECO:0007669"/>
    <property type="project" value="UniProtKB-KW"/>
</dbReference>
<dbReference type="STRING" id="251221.gene:10757788"/>
<dbReference type="PANTHER" id="PTHR43619:SF2">
    <property type="entry name" value="S-ADENOSYL-L-METHIONINE-DEPENDENT METHYLTRANSFERASES SUPERFAMILY PROTEIN"/>
    <property type="match status" value="1"/>
</dbReference>
<dbReference type="HOGENOM" id="CLU_069348_0_0_3"/>
<dbReference type="PIRSF" id="PIRSF028177">
    <property type="entry name" value="Polyketide_synth_Omtfrase_TcmP"/>
    <property type="match status" value="1"/>
</dbReference>
<dbReference type="InterPro" id="IPR007213">
    <property type="entry name" value="Ppm1/Ppm2/Tcmp"/>
</dbReference>
<keyword evidence="2" id="KW-0808">Transferase</keyword>
<dbReference type="Gene3D" id="3.40.50.150">
    <property type="entry name" value="Vaccinia Virus protein VP39"/>
    <property type="match status" value="1"/>
</dbReference>
<dbReference type="OrthoDB" id="9800233at2"/>
<name>Q7NNU3_GLOVI</name>
<keyword evidence="4" id="KW-1185">Reference proteome</keyword>
<gene>
    <name evidence="3" type="ordered locus">glr0316</name>
</gene>
<dbReference type="EnsemblBacteria" id="BAC88257">
    <property type="protein sequence ID" value="BAC88257"/>
    <property type="gene ID" value="BAC88257"/>
</dbReference>
<sequence>MRALPGVSEGLLFSLCARYLETQRQDGIVFDQKAIEIVHRLNLDCTALARRNSVWPTQVAVAIRTEILDRAVQRFLQVHPEAVVVNLGAGLCTRYFRVDNGRVRWYELDLPALKRPWSHLFGESDRHRHLGCSVMDFAWMDILQPLRRSPFLFIAEGLLMYLTECEARQLVACLGAAFPCAELLAEAVSPVVVERHDRTEAASFRWGIDRGSHLEGWSGGVEFLQEWYYLDYHPHRWGWLRLLRRLPAVRRSMKIIHIRYR</sequence>
<proteinExistence type="predicted"/>
<dbReference type="SUPFAM" id="SSF53335">
    <property type="entry name" value="S-adenosyl-L-methionine-dependent methyltransferases"/>
    <property type="match status" value="1"/>
</dbReference>
<evidence type="ECO:0000313" key="4">
    <source>
        <dbReference type="Proteomes" id="UP000000557"/>
    </source>
</evidence>
<keyword evidence="1" id="KW-0489">Methyltransferase</keyword>
<reference evidence="3 4" key="1">
    <citation type="journal article" date="2003" name="DNA Res.">
        <title>Complete genome structure of Gloeobacter violaceus PCC 7421, a cyanobacterium that lacks thylakoids.</title>
        <authorList>
            <person name="Nakamura Y."/>
            <person name="Kaneko T."/>
            <person name="Sato S."/>
            <person name="Mimuro M."/>
            <person name="Miyashita H."/>
            <person name="Tsuchiya T."/>
            <person name="Sasamoto S."/>
            <person name="Watanabe A."/>
            <person name="Kawashima K."/>
            <person name="Kishida Y."/>
            <person name="Kiyokawa C."/>
            <person name="Kohara M."/>
            <person name="Matsumoto M."/>
            <person name="Matsuno A."/>
            <person name="Nakazaki N."/>
            <person name="Shimpo S."/>
            <person name="Takeuchi C."/>
            <person name="Yamada M."/>
            <person name="Tabata S."/>
        </authorList>
    </citation>
    <scope>NUCLEOTIDE SEQUENCE [LARGE SCALE GENOMIC DNA]</scope>
    <source>
        <strain evidence="4">ATCC 29082 / PCC 7421</strain>
    </source>
</reference>
<protein>
    <submittedName>
        <fullName evidence="3">Glr0316 protein</fullName>
    </submittedName>
</protein>
<dbReference type="Proteomes" id="UP000000557">
    <property type="component" value="Chromosome"/>
</dbReference>
<organism evidence="3 4">
    <name type="scientific">Gloeobacter violaceus (strain ATCC 29082 / PCC 7421)</name>
    <dbReference type="NCBI Taxonomy" id="251221"/>
    <lineage>
        <taxon>Bacteria</taxon>
        <taxon>Bacillati</taxon>
        <taxon>Cyanobacteriota</taxon>
        <taxon>Cyanophyceae</taxon>
        <taxon>Gloeobacterales</taxon>
        <taxon>Gloeobacteraceae</taxon>
        <taxon>Gloeobacter</taxon>
    </lineage>
</organism>
<reference evidence="3 4" key="2">
    <citation type="journal article" date="2003" name="DNA Res.">
        <title>Complete genome structure of Gloeobacter violaceus PCC 7421, a cyanobacterium that lacks thylakoids (supplement).</title>
        <authorList>
            <person name="Nakamura Y."/>
            <person name="Kaneko T."/>
            <person name="Sato S."/>
            <person name="Mimuro M."/>
            <person name="Miyashita H."/>
            <person name="Tsuchiya T."/>
            <person name="Sasamoto S."/>
            <person name="Watanabe A."/>
            <person name="Kawashima K."/>
            <person name="Kishida Y."/>
            <person name="Kiyokawa C."/>
            <person name="Kohara M."/>
            <person name="Matsumoto M."/>
            <person name="Matsuno A."/>
            <person name="Nakazaki N."/>
            <person name="Shimpo S."/>
            <person name="Takeuchi C."/>
            <person name="Yamada M."/>
            <person name="Tabata S."/>
        </authorList>
    </citation>
    <scope>NUCLEOTIDE SEQUENCE [LARGE SCALE GENOMIC DNA]</scope>
    <source>
        <strain evidence="4">ATCC 29082 / PCC 7421</strain>
    </source>
</reference>
<dbReference type="RefSeq" id="WP_011140320.1">
    <property type="nucleotide sequence ID" value="NC_005125.1"/>
</dbReference>
<dbReference type="EMBL" id="BA000045">
    <property type="protein sequence ID" value="BAC88257.1"/>
    <property type="molecule type" value="Genomic_DNA"/>
</dbReference>